<dbReference type="EMBL" id="BATB01000004">
    <property type="protein sequence ID" value="GAD54501.1"/>
    <property type="molecule type" value="Genomic_DNA"/>
</dbReference>
<dbReference type="InterPro" id="IPR028992">
    <property type="entry name" value="Hedgehog/Intein_dom"/>
</dbReference>
<protein>
    <submittedName>
        <fullName evidence="2">Iron-regulated protein frpC</fullName>
    </submittedName>
</protein>
<evidence type="ECO:0000313" key="3">
    <source>
        <dbReference type="Proteomes" id="UP000016566"/>
    </source>
</evidence>
<feature type="domain" description="Hedgehog/Intein (Hint)" evidence="1">
    <location>
        <begin position="71"/>
        <end position="217"/>
    </location>
</feature>
<organism evidence="2 3">
    <name type="scientific">Limimaricola cinnabarinus LL-001</name>
    <dbReference type="NCBI Taxonomy" id="1337093"/>
    <lineage>
        <taxon>Bacteria</taxon>
        <taxon>Pseudomonadati</taxon>
        <taxon>Pseudomonadota</taxon>
        <taxon>Alphaproteobacteria</taxon>
        <taxon>Rhodobacterales</taxon>
        <taxon>Paracoccaceae</taxon>
        <taxon>Limimaricola</taxon>
    </lineage>
</organism>
<dbReference type="Pfam" id="PF13403">
    <property type="entry name" value="Hint_2"/>
    <property type="match status" value="1"/>
</dbReference>
<name>U2YIE2_9RHOB</name>
<gene>
    <name evidence="2" type="ORF">MBELCI_0553</name>
</gene>
<dbReference type="STRING" id="1337093.MBELCI_0553"/>
<accession>U2YIE2</accession>
<evidence type="ECO:0000313" key="2">
    <source>
        <dbReference type="EMBL" id="GAD54501.1"/>
    </source>
</evidence>
<dbReference type="AlphaFoldDB" id="U2YIE2"/>
<evidence type="ECO:0000259" key="1">
    <source>
        <dbReference type="Pfam" id="PF13403"/>
    </source>
</evidence>
<dbReference type="Proteomes" id="UP000016566">
    <property type="component" value="Unassembled WGS sequence"/>
</dbReference>
<proteinExistence type="predicted"/>
<sequence length="262" mass="28047">MALPLLPQTVPARAGAPLPVPIAAPAPASARATGLMRRIEILTLCPHRPGDIVETTRVVPAVPIFEEAVAAFARGAQVPTERGLVAVEDLLPGDRVKTVGRGFRTLLWRGATTLVTGVPGQSAEMGRLTRISADALGIARPMHDLVLGPMAQLVRQGDAIERITGHRAAAIPARDLIDGLGVVELTPPSAVAVFHLGFERHERFLANGVEVASYHPDPSRLARLLSDERELFLSCFPHLQQIEDFGPPALPRLRATELDMVA</sequence>
<dbReference type="RefSeq" id="WP_021692609.1">
    <property type="nucleotide sequence ID" value="NZ_BATB01000004.1"/>
</dbReference>
<dbReference type="eggNOG" id="COG2931">
    <property type="taxonomic scope" value="Bacteria"/>
</dbReference>
<comment type="caution">
    <text evidence="2">The sequence shown here is derived from an EMBL/GenBank/DDBJ whole genome shotgun (WGS) entry which is preliminary data.</text>
</comment>
<reference evidence="2" key="1">
    <citation type="journal article" date="2013" name="Genome Announc.">
        <title>Draft Genome Sequence of Loktanella cinnabarina LL-001T, Isolated from Deep-Sea Floor Sediment.</title>
        <authorList>
            <person name="Nishi S."/>
            <person name="Tsubouchi T."/>
            <person name="Takaki Y."/>
            <person name="Koyanagi R."/>
            <person name="Satoh N."/>
            <person name="Maruyama T."/>
            <person name="Hatada Y."/>
        </authorList>
    </citation>
    <scope>NUCLEOTIDE SEQUENCE [LARGE SCALE GENOMIC DNA]</scope>
    <source>
        <strain evidence="2">LL-001</strain>
    </source>
</reference>
<keyword evidence="3" id="KW-1185">Reference proteome</keyword>